<sequence>MVFFSSHVTHPMRRAPRQHLHTSHPRKVNSDTVGGGVRTCPSLISGLSDGKHRWTTKKLAPSYGLQHIGSLVPGCSRAIYDDVLPHSRPCMPSSSGRSALFSDGQYFRCLLQGSSQYSSSIFSSRTFVLESLRWATAASRMHKFTDRLSSYLTHCRSALTSCYLICRPFFDSLIVLETVCLCNVKRQAGTGDTNQ</sequence>
<dbReference type="EMBL" id="ML122254">
    <property type="protein sequence ID" value="RPD64323.1"/>
    <property type="molecule type" value="Genomic_DNA"/>
</dbReference>
<gene>
    <name evidence="2" type="ORF">L227DRAFT_324872</name>
</gene>
<evidence type="ECO:0000256" key="1">
    <source>
        <dbReference type="SAM" id="MobiDB-lite"/>
    </source>
</evidence>
<reference evidence="2" key="1">
    <citation type="journal article" date="2018" name="Genome Biol. Evol.">
        <title>Genomics and development of Lentinus tigrinus, a white-rot wood-decaying mushroom with dimorphic fruiting bodies.</title>
        <authorList>
            <person name="Wu B."/>
            <person name="Xu Z."/>
            <person name="Knudson A."/>
            <person name="Carlson A."/>
            <person name="Chen N."/>
            <person name="Kovaka S."/>
            <person name="LaButti K."/>
            <person name="Lipzen A."/>
            <person name="Pennachio C."/>
            <person name="Riley R."/>
            <person name="Schakwitz W."/>
            <person name="Umezawa K."/>
            <person name="Ohm R.A."/>
            <person name="Grigoriev I.V."/>
            <person name="Nagy L.G."/>
            <person name="Gibbons J."/>
            <person name="Hibbett D."/>
        </authorList>
    </citation>
    <scope>NUCLEOTIDE SEQUENCE [LARGE SCALE GENOMIC DNA]</scope>
    <source>
        <strain evidence="2">ALCF2SS1-6</strain>
    </source>
</reference>
<accession>A0A5C2SKI0</accession>
<evidence type="ECO:0000313" key="3">
    <source>
        <dbReference type="Proteomes" id="UP000313359"/>
    </source>
</evidence>
<dbReference type="Proteomes" id="UP000313359">
    <property type="component" value="Unassembled WGS sequence"/>
</dbReference>
<protein>
    <submittedName>
        <fullName evidence="2">Uncharacterized protein</fullName>
    </submittedName>
</protein>
<feature type="region of interest" description="Disordered" evidence="1">
    <location>
        <begin position="13"/>
        <end position="33"/>
    </location>
</feature>
<evidence type="ECO:0000313" key="2">
    <source>
        <dbReference type="EMBL" id="RPD64323.1"/>
    </source>
</evidence>
<keyword evidence="3" id="KW-1185">Reference proteome</keyword>
<proteinExistence type="predicted"/>
<feature type="compositionally biased region" description="Basic residues" evidence="1">
    <location>
        <begin position="13"/>
        <end position="27"/>
    </location>
</feature>
<dbReference type="AlphaFoldDB" id="A0A5C2SKI0"/>
<organism evidence="2 3">
    <name type="scientific">Lentinus tigrinus ALCF2SS1-6</name>
    <dbReference type="NCBI Taxonomy" id="1328759"/>
    <lineage>
        <taxon>Eukaryota</taxon>
        <taxon>Fungi</taxon>
        <taxon>Dikarya</taxon>
        <taxon>Basidiomycota</taxon>
        <taxon>Agaricomycotina</taxon>
        <taxon>Agaricomycetes</taxon>
        <taxon>Polyporales</taxon>
        <taxon>Polyporaceae</taxon>
        <taxon>Lentinus</taxon>
    </lineage>
</organism>
<name>A0A5C2SKI0_9APHY</name>